<dbReference type="PANTHER" id="PTHR43536:SF1">
    <property type="entry name" value="MANNOSYLGLYCOPROTEIN ENDO-BETA-MANNOSIDASE"/>
    <property type="match status" value="1"/>
</dbReference>
<evidence type="ECO:0000313" key="9">
    <source>
        <dbReference type="EMBL" id="QJR03058.1"/>
    </source>
</evidence>
<dbReference type="InterPro" id="IPR006102">
    <property type="entry name" value="Ig-like_GH2"/>
</dbReference>
<dbReference type="InterPro" id="IPR006103">
    <property type="entry name" value="Glyco_hydro_2_cat"/>
</dbReference>
<dbReference type="GO" id="GO:0004553">
    <property type="term" value="F:hydrolase activity, hydrolyzing O-glycosyl compounds"/>
    <property type="evidence" value="ECO:0007669"/>
    <property type="project" value="InterPro"/>
</dbReference>
<sequence length="1147" mass="123905">MRAIIQALLGSSLIALSGMAIAQQGDSAAAPYGSGATFNAIFLEGGIGIDRAIAPGSALATAGAPLSLTAWVRPDRIAKGDIALLQLGALAGQGPQLLLRDGRPAVKMAGTVLAAPQVLVADRWTHVSATIDNGQTILYVGGRAVARGATQIPPFAPQIHVAPAQADAAHFGGALAGAGVATEPLTDAQVAAAAAARPVFDLIQFWHVGAGWEWQSRANTGLWKQQDAWTLPQGRGGYSSPVAKPASDAPALEAVASDRWRVNGWQLAAAPGVKQDGAALSLPGNPSGEWRVATVPGTVLTTLVDRGVYPDPYYGLNNMAIPESLARQDYWYRTRFILPADVAGKKLTILFNGINYAGEAWANGQRLGATIGAFTRGQFAFTAVPGENVVAVRVSPPPHPGIPHEQSIKAGVGENGGQLAIDGPTFVATEGWDWIPGIRDRNTGLWQGVELQAHGEVRILDPHVVTDLPLPRTDSADIFITVPLRNDGTASRRVTVRAAFDDVVVEKAIDLAPGAGEVRFAPTEFAALRVRNPRLWWPNGYGDPALHRLDLTASVDGAASDHRSTRFGIREVSYDLSLFDAKGALRRVNVQTTNGGLAGQKLIDVRHEAIKQSPKGWAESLTAAGEASPAVTALGAADTLPEPHLTIRVNGVKIAARGGNWGMDDAMKRISRDRLEPYFRLEKEAHMNIIRNWMGTNTEPEFYDLADEYGMMVLNDFWQSTQNFQVEPQDPQLFLANARDTVSRYRNHPSIILWFGRNEGVPYPLLNEKLDDLVFELDGTRWFTGSSNTVNLQGSGPYNYRAPEGYFTDLASGFSVETGTPSLSTLESVAASVPQADLWPLSDTLAYHDWHFSGNGDTKTFMSTLANMFGPATSFEDFERKAQMMNLETHKAMYEGFLGHLWTKNSGRLLWMTHPAWPSNAWQIHSWDYDTHGAYYGAKKAVEPVHVQLNLPGNELIALNTTRNALPGLTASVKVVSLDNRTLFSRSDRLDLPANQRVELAAVPLERLFASDPMLLVSLRLTDKAGKLLSENFYWRGKDEAAYRALDGLQQVRLGMQVGVPAQVDGEQMLTVTLANDAAVPVLNAKLTLLDARGTRILPAYYSDNYVALLPGEKRSVTIRYPASQSGVPSVTLRGWNVVPQSVAAGQ</sequence>
<organism evidence="9 10">
    <name type="scientific">Sphingobium yanoikuyae</name>
    <name type="common">Sphingomonas yanoikuyae</name>
    <dbReference type="NCBI Taxonomy" id="13690"/>
    <lineage>
        <taxon>Bacteria</taxon>
        <taxon>Pseudomonadati</taxon>
        <taxon>Pseudomonadota</taxon>
        <taxon>Alphaproteobacteria</taxon>
        <taxon>Sphingomonadales</taxon>
        <taxon>Sphingomonadaceae</taxon>
        <taxon>Sphingobium</taxon>
    </lineage>
</organism>
<dbReference type="EMBL" id="CP053021">
    <property type="protein sequence ID" value="QJR03058.1"/>
    <property type="molecule type" value="Genomic_DNA"/>
</dbReference>
<evidence type="ECO:0000256" key="3">
    <source>
        <dbReference type="ARBA" id="ARBA00023295"/>
    </source>
</evidence>
<dbReference type="InterPro" id="IPR036156">
    <property type="entry name" value="Beta-gal/glucu_dom_sf"/>
</dbReference>
<proteinExistence type="inferred from homology"/>
<dbReference type="Pfam" id="PF22666">
    <property type="entry name" value="Glyco_hydro_2_N2"/>
    <property type="match status" value="1"/>
</dbReference>
<evidence type="ECO:0000259" key="5">
    <source>
        <dbReference type="Pfam" id="PF00703"/>
    </source>
</evidence>
<evidence type="ECO:0000259" key="6">
    <source>
        <dbReference type="Pfam" id="PF02836"/>
    </source>
</evidence>
<dbReference type="PANTHER" id="PTHR43536">
    <property type="entry name" value="MANNOSYLGLYCOPROTEIN ENDO-BETA-MANNOSIDASE"/>
    <property type="match status" value="1"/>
</dbReference>
<gene>
    <name evidence="9" type="ORF">HH800_13285</name>
</gene>
<dbReference type="SUPFAM" id="SSF49303">
    <property type="entry name" value="beta-Galactosidase/glucuronidase domain"/>
    <property type="match status" value="3"/>
</dbReference>
<dbReference type="SUPFAM" id="SSF51445">
    <property type="entry name" value="(Trans)glycosidases"/>
    <property type="match status" value="1"/>
</dbReference>
<feature type="domain" description="Glycoside hydrolase family 2 catalytic" evidence="6">
    <location>
        <begin position="649"/>
        <end position="784"/>
    </location>
</feature>
<dbReference type="Gene3D" id="2.60.120.200">
    <property type="match status" value="1"/>
</dbReference>
<dbReference type="RefSeq" id="WP_169861358.1">
    <property type="nucleotide sequence ID" value="NZ_CP053021.1"/>
</dbReference>
<dbReference type="GO" id="GO:0005975">
    <property type="term" value="P:carbohydrate metabolic process"/>
    <property type="evidence" value="ECO:0007669"/>
    <property type="project" value="InterPro"/>
</dbReference>
<dbReference type="Gene3D" id="2.60.120.260">
    <property type="entry name" value="Galactose-binding domain-like"/>
    <property type="match status" value="1"/>
</dbReference>
<keyword evidence="2 9" id="KW-0378">Hydrolase</keyword>
<name>A0A6M4G737_SPHYA</name>
<feature type="domain" description="Exo-beta-D-glucosaminidase Ig-fold" evidence="7">
    <location>
        <begin position="1032"/>
        <end position="1138"/>
    </location>
</feature>
<evidence type="ECO:0000259" key="8">
    <source>
        <dbReference type="Pfam" id="PF22666"/>
    </source>
</evidence>
<feature type="domain" description="Beta-mannosidase-like galactose-binding" evidence="8">
    <location>
        <begin position="288"/>
        <end position="447"/>
    </location>
</feature>
<accession>A0A6M4G737</accession>
<protein>
    <submittedName>
        <fullName evidence="9">Glycoside hydrolase family 2</fullName>
    </submittedName>
</protein>
<dbReference type="InterPro" id="IPR043534">
    <property type="entry name" value="EBDG/EBM"/>
</dbReference>
<dbReference type="Pfam" id="PF18368">
    <property type="entry name" value="Ig_GlcNase"/>
    <property type="match status" value="1"/>
</dbReference>
<dbReference type="Proteomes" id="UP000502611">
    <property type="component" value="Chromosome"/>
</dbReference>
<evidence type="ECO:0000256" key="1">
    <source>
        <dbReference type="ARBA" id="ARBA00007401"/>
    </source>
</evidence>
<evidence type="ECO:0000256" key="4">
    <source>
        <dbReference type="SAM" id="SignalP"/>
    </source>
</evidence>
<dbReference type="InterPro" id="IPR013320">
    <property type="entry name" value="ConA-like_dom_sf"/>
</dbReference>
<feature type="domain" description="Glycoside hydrolase family 2 immunoglobulin-like beta-sandwich" evidence="5">
    <location>
        <begin position="457"/>
        <end position="570"/>
    </location>
</feature>
<dbReference type="SUPFAM" id="SSF49785">
    <property type="entry name" value="Galactose-binding domain-like"/>
    <property type="match status" value="1"/>
</dbReference>
<feature type="signal peptide" evidence="4">
    <location>
        <begin position="1"/>
        <end position="22"/>
    </location>
</feature>
<keyword evidence="3" id="KW-0326">Glycosidase</keyword>
<dbReference type="InterPro" id="IPR013783">
    <property type="entry name" value="Ig-like_fold"/>
</dbReference>
<reference evidence="9 10" key="1">
    <citation type="submission" date="2020-04" db="EMBL/GenBank/DDBJ databases">
        <title>The Whole Genome Analysis of High salt-tolerant Sphingobium yanoikuyae YC-XJ2 with Aryl organophosphorus flame retardants (aryl-OPFRs)-degrading capacity and characteristics of Related phosphotriesterase.</title>
        <authorList>
            <person name="Li X."/>
        </authorList>
    </citation>
    <scope>NUCLEOTIDE SEQUENCE [LARGE SCALE GENOMIC DNA]</scope>
    <source>
        <strain evidence="9 10">YC-XJ2</strain>
    </source>
</reference>
<dbReference type="InterPro" id="IPR054593">
    <property type="entry name" value="Beta-mannosidase-like_N2"/>
</dbReference>
<dbReference type="AlphaFoldDB" id="A0A6M4G737"/>
<dbReference type="Gene3D" id="3.20.20.80">
    <property type="entry name" value="Glycosidases"/>
    <property type="match status" value="1"/>
</dbReference>
<dbReference type="Pfam" id="PF13385">
    <property type="entry name" value="Laminin_G_3"/>
    <property type="match status" value="1"/>
</dbReference>
<dbReference type="SUPFAM" id="SSF49899">
    <property type="entry name" value="Concanavalin A-like lectins/glucanases"/>
    <property type="match status" value="1"/>
</dbReference>
<evidence type="ECO:0000259" key="7">
    <source>
        <dbReference type="Pfam" id="PF18368"/>
    </source>
</evidence>
<dbReference type="Gene3D" id="2.60.40.10">
    <property type="entry name" value="Immunoglobulins"/>
    <property type="match status" value="3"/>
</dbReference>
<evidence type="ECO:0000313" key="10">
    <source>
        <dbReference type="Proteomes" id="UP000502611"/>
    </source>
</evidence>
<dbReference type="InterPro" id="IPR017853">
    <property type="entry name" value="GH"/>
</dbReference>
<dbReference type="Pfam" id="PF00703">
    <property type="entry name" value="Glyco_hydro_2"/>
    <property type="match status" value="1"/>
</dbReference>
<dbReference type="InterPro" id="IPR008979">
    <property type="entry name" value="Galactose-bd-like_sf"/>
</dbReference>
<evidence type="ECO:0000256" key="2">
    <source>
        <dbReference type="ARBA" id="ARBA00022801"/>
    </source>
</evidence>
<dbReference type="InterPro" id="IPR041351">
    <property type="entry name" value="Ig_GlcNase"/>
</dbReference>
<comment type="similarity">
    <text evidence="1">Belongs to the glycosyl hydrolase 2 family.</text>
</comment>
<dbReference type="Pfam" id="PF02836">
    <property type="entry name" value="Glyco_hydro_2_C"/>
    <property type="match status" value="1"/>
</dbReference>
<keyword evidence="4" id="KW-0732">Signal</keyword>
<feature type="chain" id="PRO_5026994349" evidence="4">
    <location>
        <begin position="23"/>
        <end position="1147"/>
    </location>
</feature>